<feature type="domain" description="PARG catalytic Macro" evidence="1">
    <location>
        <begin position="9"/>
        <end position="65"/>
    </location>
</feature>
<protein>
    <recommendedName>
        <fullName evidence="1">PARG catalytic Macro domain-containing protein</fullName>
    </recommendedName>
</protein>
<accession>A0ABQ0M7A3</accession>
<dbReference type="InterPro" id="IPR007724">
    <property type="entry name" value="Poly_GlycHdrlase"/>
</dbReference>
<evidence type="ECO:0000259" key="1">
    <source>
        <dbReference type="Pfam" id="PF05028"/>
    </source>
</evidence>
<proteinExistence type="predicted"/>
<dbReference type="PANTHER" id="PTHR12837:SF0">
    <property type="entry name" value="POLY(ADP-RIBOSE) GLYCOHYDROLASE"/>
    <property type="match status" value="1"/>
</dbReference>
<dbReference type="Proteomes" id="UP000815677">
    <property type="component" value="Unassembled WGS sequence"/>
</dbReference>
<keyword evidence="3" id="KW-1185">Reference proteome</keyword>
<dbReference type="InterPro" id="IPR046372">
    <property type="entry name" value="PARG_cat_C"/>
</dbReference>
<dbReference type="Pfam" id="PF05028">
    <property type="entry name" value="PARG_cat_C"/>
    <property type="match status" value="1"/>
</dbReference>
<dbReference type="PANTHER" id="PTHR12837">
    <property type="entry name" value="POLY ADP-RIBOSE GLYCOHYDROLASE"/>
    <property type="match status" value="1"/>
</dbReference>
<name>A0ABQ0M7A3_MYCCL</name>
<organism evidence="2 3">
    <name type="scientific">Mycena chlorophos</name>
    <name type="common">Agaric fungus</name>
    <name type="synonym">Agaricus chlorophos</name>
    <dbReference type="NCBI Taxonomy" id="658473"/>
    <lineage>
        <taxon>Eukaryota</taxon>
        <taxon>Fungi</taxon>
        <taxon>Dikarya</taxon>
        <taxon>Basidiomycota</taxon>
        <taxon>Agaricomycotina</taxon>
        <taxon>Agaricomycetes</taxon>
        <taxon>Agaricomycetidae</taxon>
        <taxon>Agaricales</taxon>
        <taxon>Marasmiineae</taxon>
        <taxon>Mycenaceae</taxon>
        <taxon>Mycena</taxon>
    </lineage>
</organism>
<sequence>MIMIPDLLPGTVDRELRKAYTAFASSPLALAYEVIITGHWGCGAFGGNKHVKAAIQWCAASLAGVGKPRFICWEELEGDSFPVAFRNFMDVIRADGRQGPEDVLGILRALGPEDVEEGGDGVFREILKRLR</sequence>
<reference evidence="2" key="1">
    <citation type="submission" date="2014-09" db="EMBL/GenBank/DDBJ databases">
        <title>Genome sequence of the luminous mushroom Mycena chlorophos for searching fungal bioluminescence genes.</title>
        <authorList>
            <person name="Tanaka Y."/>
            <person name="Kasuga D."/>
            <person name="Oba Y."/>
            <person name="Hase S."/>
            <person name="Sato K."/>
            <person name="Oba Y."/>
            <person name="Sakakibara Y."/>
        </authorList>
    </citation>
    <scope>NUCLEOTIDE SEQUENCE</scope>
</reference>
<evidence type="ECO:0000313" key="2">
    <source>
        <dbReference type="EMBL" id="GAT59127.1"/>
    </source>
</evidence>
<evidence type="ECO:0000313" key="3">
    <source>
        <dbReference type="Proteomes" id="UP000815677"/>
    </source>
</evidence>
<dbReference type="EMBL" id="DF849818">
    <property type="protein sequence ID" value="GAT59127.1"/>
    <property type="molecule type" value="Genomic_DNA"/>
</dbReference>
<gene>
    <name evidence="2" type="ORF">MCHLO_15463</name>
</gene>